<evidence type="ECO:0000313" key="2">
    <source>
        <dbReference type="Proteomes" id="UP000712600"/>
    </source>
</evidence>
<organism evidence="1 2">
    <name type="scientific">Brassica cretica</name>
    <name type="common">Mustard</name>
    <dbReference type="NCBI Taxonomy" id="69181"/>
    <lineage>
        <taxon>Eukaryota</taxon>
        <taxon>Viridiplantae</taxon>
        <taxon>Streptophyta</taxon>
        <taxon>Embryophyta</taxon>
        <taxon>Tracheophyta</taxon>
        <taxon>Spermatophyta</taxon>
        <taxon>Magnoliopsida</taxon>
        <taxon>eudicotyledons</taxon>
        <taxon>Gunneridae</taxon>
        <taxon>Pentapetalae</taxon>
        <taxon>rosids</taxon>
        <taxon>malvids</taxon>
        <taxon>Brassicales</taxon>
        <taxon>Brassicaceae</taxon>
        <taxon>Brassiceae</taxon>
        <taxon>Brassica</taxon>
    </lineage>
</organism>
<dbReference type="Proteomes" id="UP000712600">
    <property type="component" value="Unassembled WGS sequence"/>
</dbReference>
<sequence>MKSPKLTCYKLELYTSSASRAKASTSVKALTVLVEKGNFEPALRLQFASHELDHYGNSPKP</sequence>
<dbReference type="AlphaFoldDB" id="A0A8S9SHB7"/>
<gene>
    <name evidence="1" type="ORF">F2Q69_00034234</name>
</gene>
<reference evidence="1" key="1">
    <citation type="submission" date="2019-12" db="EMBL/GenBank/DDBJ databases">
        <title>Genome sequencing and annotation of Brassica cretica.</title>
        <authorList>
            <person name="Studholme D.J."/>
            <person name="Sarris P."/>
        </authorList>
    </citation>
    <scope>NUCLEOTIDE SEQUENCE</scope>
    <source>
        <strain evidence="1">PFS-109/04</strain>
        <tissue evidence="1">Leaf</tissue>
    </source>
</reference>
<name>A0A8S9SHB7_BRACR</name>
<dbReference type="EMBL" id="QGKX02000004">
    <property type="protein sequence ID" value="KAF3600826.1"/>
    <property type="molecule type" value="Genomic_DNA"/>
</dbReference>
<protein>
    <submittedName>
        <fullName evidence="1">Uncharacterized protein</fullName>
    </submittedName>
</protein>
<proteinExistence type="predicted"/>
<comment type="caution">
    <text evidence="1">The sequence shown here is derived from an EMBL/GenBank/DDBJ whole genome shotgun (WGS) entry which is preliminary data.</text>
</comment>
<accession>A0A8S9SHB7</accession>
<evidence type="ECO:0000313" key="1">
    <source>
        <dbReference type="EMBL" id="KAF3600826.1"/>
    </source>
</evidence>